<protein>
    <submittedName>
        <fullName evidence="1">Baseplate wedge initiator</fullName>
    </submittedName>
</protein>
<name>A0A873W9X4_9CAUD</name>
<dbReference type="Proteomes" id="UP000663144">
    <property type="component" value="Segment"/>
</dbReference>
<evidence type="ECO:0000313" key="1">
    <source>
        <dbReference type="EMBL" id="QPB07967.1"/>
    </source>
</evidence>
<accession>A0A873W9X4</accession>
<dbReference type="GeneID" id="77946663"/>
<sequence>MAVVPGSGAVIRPVFNDEFGVDSVIIEDGGSGYVASSPPTLIVSDCGQPIRDARLEPVIDDSGKIVAVEVLDPGEGYDPLRITLTPNVPVGEEQPIPAKGEVVLRDDGTVDYVKVLQPGDKHFYDVSGVIEGGEGSGATAAVVSKTVTGLAILQEGVGYEEPPTLTIDGGGGTGAAGVADVDLEGIVDGFTISDAGQFYLTAPYVLLVGGGGLGAKARAEIDQGQLSKIIVENPGKGYTSAPRVVFARNVKLKKISRNRQSFNSEFYNIAGITKNVARDDTSVFVSSTEPYPGSGVFLLQKELIRYTGKNANALTGCTRGINFRYDQRVVVDDLQVDENGISTYEFNIGDRVIRAIESASSKIAVVYDWKPETRELFVVFQVDELAFIDAGSPSEKTNIVFDAGLADSSNSIEFPHTIVDREGDILFKLTNPPSFEADRGFEDDDELDGAGDGLPDLINTGTSFENQINLDGGIASTLYGIEETVGGQNTTLFQIGDTIRDSSLPAKSSTIFDASQLSEGVDHAATLTIKMDDRNSSYYNSINYIVGETVTGTNSSIQATVLAWNADTRVLQVGAVVPYDTSDPLIGELYEFSDKGTIVDIRVQEIGNNYASAPTVNIDTTGTIAGSATAVLLADQVNSITVDNGGYGYPSPPTISFSGGGGSGAVAEAILGGEKLTGSTSGASWRIQSIKYDVEIRDDVF</sequence>
<reference evidence="1" key="1">
    <citation type="submission" date="2020-10" db="EMBL/GenBank/DDBJ databases">
        <title>The Isolation and Genome Sequence of a Novel Cyanophage S-H38 from the Yellow Sea, China.</title>
        <authorList>
            <person name="Jiang T."/>
        </authorList>
    </citation>
    <scope>NUCLEOTIDE SEQUENCE</scope>
</reference>
<proteinExistence type="predicted"/>
<keyword evidence="2" id="KW-1185">Reference proteome</keyword>
<dbReference type="KEGG" id="vg:77946663"/>
<dbReference type="EMBL" id="MW117965">
    <property type="protein sequence ID" value="QPB07967.1"/>
    <property type="molecule type" value="Genomic_DNA"/>
</dbReference>
<evidence type="ECO:0000313" key="2">
    <source>
        <dbReference type="Proteomes" id="UP000663144"/>
    </source>
</evidence>
<organism evidence="1 2">
    <name type="scientific">Synechococcus phage S-H38</name>
    <dbReference type="NCBI Taxonomy" id="2783673"/>
    <lineage>
        <taxon>Viruses</taxon>
        <taxon>Duplodnaviria</taxon>
        <taxon>Heunggongvirae</taxon>
        <taxon>Uroviricota</taxon>
        <taxon>Caudoviricetes</taxon>
        <taxon>Pantevenvirales</taxon>
        <taxon>Kyanoviridae</taxon>
        <taxon>Yellowseavirus</taxon>
        <taxon>Yellowseavirus thirtyeight</taxon>
    </lineage>
</organism>
<dbReference type="RefSeq" id="YP_010670458.1">
    <property type="nucleotide sequence ID" value="NC_070964.1"/>
</dbReference>